<dbReference type="RefSeq" id="WP_149730314.1">
    <property type="nucleotide sequence ID" value="NZ_VUJV01000009.1"/>
</dbReference>
<dbReference type="SUPFAM" id="SSF54593">
    <property type="entry name" value="Glyoxalase/Bleomycin resistance protein/Dihydroxybiphenyl dioxygenase"/>
    <property type="match status" value="1"/>
</dbReference>
<dbReference type="PANTHER" id="PTHR36503">
    <property type="entry name" value="BLR2520 PROTEIN"/>
    <property type="match status" value="1"/>
</dbReference>
<reference evidence="1 2" key="1">
    <citation type="submission" date="2019-09" db="EMBL/GenBank/DDBJ databases">
        <title>Nocardioides panacisoli sp. nov., isolated from the soil of a ginseng field.</title>
        <authorList>
            <person name="Cho C."/>
        </authorList>
    </citation>
    <scope>NUCLEOTIDE SEQUENCE [LARGE SCALE GENOMIC DNA]</scope>
    <source>
        <strain evidence="1 2">BN130099</strain>
    </source>
</reference>
<sequence>MNSIDTITLDVTDVAAARTFYEQAFGPSFDTGAVLELHAVDAAPTGFQGFTVSLVMAQPSDVNAVFEAALAAGATAIKPVTKSFWGYGGTLLAPDGAIWKIACSAKKDSAPVARTAQDVVLLLGCEDVAATKRDYLEKGLTVARSFGKKYVEFEAGGSPVKVALYGRKALAKDAGVPA</sequence>
<evidence type="ECO:0000313" key="2">
    <source>
        <dbReference type="Proteomes" id="UP000325003"/>
    </source>
</evidence>
<organism evidence="1 2">
    <name type="scientific">Nocardioides humilatus</name>
    <dbReference type="NCBI Taxonomy" id="2607660"/>
    <lineage>
        <taxon>Bacteria</taxon>
        <taxon>Bacillati</taxon>
        <taxon>Actinomycetota</taxon>
        <taxon>Actinomycetes</taxon>
        <taxon>Propionibacteriales</taxon>
        <taxon>Nocardioidaceae</taxon>
        <taxon>Nocardioides</taxon>
    </lineage>
</organism>
<gene>
    <name evidence="1" type="ORF">F0U44_20845</name>
</gene>
<reference evidence="1 2" key="2">
    <citation type="submission" date="2019-09" db="EMBL/GenBank/DDBJ databases">
        <authorList>
            <person name="Jin C."/>
        </authorList>
    </citation>
    <scope>NUCLEOTIDE SEQUENCE [LARGE SCALE GENOMIC DNA]</scope>
    <source>
        <strain evidence="1 2">BN130099</strain>
    </source>
</reference>
<comment type="caution">
    <text evidence="1">The sequence shown here is derived from an EMBL/GenBank/DDBJ whole genome shotgun (WGS) entry which is preliminary data.</text>
</comment>
<dbReference type="EMBL" id="VUJV01000009">
    <property type="protein sequence ID" value="KAA1415440.1"/>
    <property type="molecule type" value="Genomic_DNA"/>
</dbReference>
<dbReference type="Gene3D" id="3.10.180.10">
    <property type="entry name" value="2,3-Dihydroxybiphenyl 1,2-Dioxygenase, domain 1"/>
    <property type="match status" value="1"/>
</dbReference>
<dbReference type="InterPro" id="IPR029068">
    <property type="entry name" value="Glyas_Bleomycin-R_OHBP_Dase"/>
</dbReference>
<name>A0A5B1L6N8_9ACTN</name>
<dbReference type="Proteomes" id="UP000325003">
    <property type="component" value="Unassembled WGS sequence"/>
</dbReference>
<dbReference type="AlphaFoldDB" id="A0A5B1L6N8"/>
<protein>
    <submittedName>
        <fullName evidence="1">Glyoxalase</fullName>
    </submittedName>
</protein>
<dbReference type="PANTHER" id="PTHR36503:SF1">
    <property type="entry name" value="BLR2520 PROTEIN"/>
    <property type="match status" value="1"/>
</dbReference>
<accession>A0A5B1L6N8</accession>
<keyword evidence="2" id="KW-1185">Reference proteome</keyword>
<evidence type="ECO:0000313" key="1">
    <source>
        <dbReference type="EMBL" id="KAA1415440.1"/>
    </source>
</evidence>
<proteinExistence type="predicted"/>